<reference evidence="2" key="1">
    <citation type="journal article" date="2021" name="IMA Fungus">
        <title>Genomic characterization of three marine fungi, including Emericellopsis atlantica sp. nov. with signatures of a generalist lifestyle and marine biomass degradation.</title>
        <authorList>
            <person name="Hagestad O.C."/>
            <person name="Hou L."/>
            <person name="Andersen J.H."/>
            <person name="Hansen E.H."/>
            <person name="Altermark B."/>
            <person name="Li C."/>
            <person name="Kuhnert E."/>
            <person name="Cox R.J."/>
            <person name="Crous P.W."/>
            <person name="Spatafora J.W."/>
            <person name="Lail K."/>
            <person name="Amirebrahimi M."/>
            <person name="Lipzen A."/>
            <person name="Pangilinan J."/>
            <person name="Andreopoulos W."/>
            <person name="Hayes R.D."/>
            <person name="Ng V."/>
            <person name="Grigoriev I.V."/>
            <person name="Jackson S.A."/>
            <person name="Sutton T.D.S."/>
            <person name="Dobson A.D.W."/>
            <person name="Rama T."/>
        </authorList>
    </citation>
    <scope>NUCLEOTIDE SEQUENCE</scope>
    <source>
        <strain evidence="2">TRa018bII</strain>
    </source>
</reference>
<gene>
    <name evidence="2" type="ORF">BJ875DRAFT_441430</name>
</gene>
<dbReference type="EMBL" id="MU251468">
    <property type="protein sequence ID" value="KAG9234292.1"/>
    <property type="molecule type" value="Genomic_DNA"/>
</dbReference>
<dbReference type="AlphaFoldDB" id="A0A9P7YIU0"/>
<evidence type="ECO:0000256" key="1">
    <source>
        <dbReference type="SAM" id="MobiDB-lite"/>
    </source>
</evidence>
<sequence>MTATGSTAAGLDDNVATASLVLPYYLVTRIPQPPRTMYFVIPANDFLPIGVLPNELNMAVYGFSDPQIPARAISYEGVTGKSAQWAITILSSLALSYIQGIPEAQRKCIKKPAVSKRLPPPRPIQAADSRPRRSNTQRIKQLILHPEMTSGKVTLADNDALRLWAKSDNDNWFYMLQCRPRKTTTTTTTTRRRMLRPLAILCSGKEAVGIRSKVGVTFVRAAHH</sequence>
<protein>
    <submittedName>
        <fullName evidence="2">Uncharacterized protein</fullName>
    </submittedName>
</protein>
<dbReference type="Proteomes" id="UP000824998">
    <property type="component" value="Unassembled WGS sequence"/>
</dbReference>
<accession>A0A9P7YIU0</accession>
<organism evidence="2 3">
    <name type="scientific">Amylocarpus encephaloides</name>
    <dbReference type="NCBI Taxonomy" id="45428"/>
    <lineage>
        <taxon>Eukaryota</taxon>
        <taxon>Fungi</taxon>
        <taxon>Dikarya</taxon>
        <taxon>Ascomycota</taxon>
        <taxon>Pezizomycotina</taxon>
        <taxon>Leotiomycetes</taxon>
        <taxon>Helotiales</taxon>
        <taxon>Helotiales incertae sedis</taxon>
        <taxon>Amylocarpus</taxon>
    </lineage>
</organism>
<keyword evidence="3" id="KW-1185">Reference proteome</keyword>
<evidence type="ECO:0000313" key="3">
    <source>
        <dbReference type="Proteomes" id="UP000824998"/>
    </source>
</evidence>
<evidence type="ECO:0000313" key="2">
    <source>
        <dbReference type="EMBL" id="KAG9234292.1"/>
    </source>
</evidence>
<feature type="region of interest" description="Disordered" evidence="1">
    <location>
        <begin position="114"/>
        <end position="135"/>
    </location>
</feature>
<proteinExistence type="predicted"/>
<comment type="caution">
    <text evidence="2">The sequence shown here is derived from an EMBL/GenBank/DDBJ whole genome shotgun (WGS) entry which is preliminary data.</text>
</comment>
<name>A0A9P7YIU0_9HELO</name>